<dbReference type="PROSITE" id="PS00463">
    <property type="entry name" value="ZN2_CY6_FUNGAL_1"/>
    <property type="match status" value="1"/>
</dbReference>
<dbReference type="PROSITE" id="PS50048">
    <property type="entry name" value="ZN2_CY6_FUNGAL_2"/>
    <property type="match status" value="1"/>
</dbReference>
<accession>A0A7D8UY94</accession>
<sequence length="497" mass="54767">MARTAGRSRGCGICRKRRIKCDEALPECTQCKKNGKKCPGPITDTFYVIATDSRTLPSSSPPIPSQLSWNSTIKPSSYSTSTSKSSNEALQPAVQHATTDSPVPSDFNTSALTKVRNNAFISIIPSYYQPSRAEAFEQLFFSHFFDAYGHGIEMIGACSWLAKLPTLILTSHSSPTMRYAVRATSMAFYGRLNASISIQTEARRTYTKALETRRQDICRNTDAGRTPEEALCSTVLMGYFELVVKTTPLAWMQHLDAAAAILEAMGPEGCQKGLMHQLFRTVRLGIGQVRDEDTKSSSQGFSSVMLRQPHMFAGVDWKTIPFPNPKLQLDKLVDVVLSIPEYISRAESMIYKPSTFDLQESQQILWDGLSVLILDLDTQIQNDVEPPPPLQTDVLLPGHDSITQLISYKDPFTGCLAAIRHAAYLICFSLLGTANQDQAFHHSDAVLLAVGHVDTCSESPASSLFLTTVFALNVVSVWSPSSLHQEYATTKLEGSFN</sequence>
<dbReference type="CDD" id="cd00067">
    <property type="entry name" value="GAL4"/>
    <property type="match status" value="1"/>
</dbReference>
<evidence type="ECO:0000313" key="4">
    <source>
        <dbReference type="EMBL" id="TVY59131.1"/>
    </source>
</evidence>
<feature type="region of interest" description="Disordered" evidence="2">
    <location>
        <begin position="79"/>
        <end position="102"/>
    </location>
</feature>
<feature type="domain" description="Zn(2)-C6 fungal-type" evidence="3">
    <location>
        <begin position="10"/>
        <end position="38"/>
    </location>
</feature>
<comment type="caution">
    <text evidence="4">The sequence shown here is derived from an EMBL/GenBank/DDBJ whole genome shotgun (WGS) entry which is preliminary data.</text>
</comment>
<proteinExistence type="predicted"/>
<organism evidence="4 5">
    <name type="scientific">Lachnellula cervina</name>
    <dbReference type="NCBI Taxonomy" id="1316786"/>
    <lineage>
        <taxon>Eukaryota</taxon>
        <taxon>Fungi</taxon>
        <taxon>Dikarya</taxon>
        <taxon>Ascomycota</taxon>
        <taxon>Pezizomycotina</taxon>
        <taxon>Leotiomycetes</taxon>
        <taxon>Helotiales</taxon>
        <taxon>Lachnaceae</taxon>
        <taxon>Lachnellula</taxon>
    </lineage>
</organism>
<dbReference type="Pfam" id="PF11951">
    <property type="entry name" value="Fungal_trans_2"/>
    <property type="match status" value="1"/>
</dbReference>
<dbReference type="AlphaFoldDB" id="A0A7D8UY94"/>
<keyword evidence="1" id="KW-0539">Nucleus</keyword>
<reference evidence="4 5" key="1">
    <citation type="submission" date="2018-05" db="EMBL/GenBank/DDBJ databases">
        <title>Whole genome sequencing for identification of molecular markers to develop diagnostic detection tools for the regulated plant pathogen Lachnellula willkommii.</title>
        <authorList>
            <person name="Giroux E."/>
            <person name="Bilodeau G."/>
        </authorList>
    </citation>
    <scope>NUCLEOTIDE SEQUENCE [LARGE SCALE GENOMIC DNA]</scope>
    <source>
        <strain evidence="4 5">CBS 625.97</strain>
    </source>
</reference>
<dbReference type="EMBL" id="QGMG01000012">
    <property type="protein sequence ID" value="TVY59131.1"/>
    <property type="molecule type" value="Genomic_DNA"/>
</dbReference>
<name>A0A7D8UY94_9HELO</name>
<dbReference type="SUPFAM" id="SSF57701">
    <property type="entry name" value="Zn2/Cys6 DNA-binding domain"/>
    <property type="match status" value="1"/>
</dbReference>
<dbReference type="PANTHER" id="PTHR38111">
    <property type="entry name" value="ZN(2)-C6 FUNGAL-TYPE DOMAIN-CONTAINING PROTEIN-RELATED"/>
    <property type="match status" value="1"/>
</dbReference>
<evidence type="ECO:0000259" key="3">
    <source>
        <dbReference type="PROSITE" id="PS50048"/>
    </source>
</evidence>
<dbReference type="InterPro" id="IPR001138">
    <property type="entry name" value="Zn2Cys6_DnaBD"/>
</dbReference>
<dbReference type="InterPro" id="IPR036864">
    <property type="entry name" value="Zn2-C6_fun-type_DNA-bd_sf"/>
</dbReference>
<evidence type="ECO:0000256" key="2">
    <source>
        <dbReference type="SAM" id="MobiDB-lite"/>
    </source>
</evidence>
<dbReference type="Proteomes" id="UP000481288">
    <property type="component" value="Unassembled WGS sequence"/>
</dbReference>
<dbReference type="SMART" id="SM00066">
    <property type="entry name" value="GAL4"/>
    <property type="match status" value="1"/>
</dbReference>
<protein>
    <recommendedName>
        <fullName evidence="3">Zn(2)-C6 fungal-type domain-containing protein</fullName>
    </recommendedName>
</protein>
<dbReference type="Gene3D" id="4.10.240.10">
    <property type="entry name" value="Zn(2)-C6 fungal-type DNA-binding domain"/>
    <property type="match status" value="1"/>
</dbReference>
<dbReference type="Pfam" id="PF00172">
    <property type="entry name" value="Zn_clus"/>
    <property type="match status" value="1"/>
</dbReference>
<keyword evidence="5" id="KW-1185">Reference proteome</keyword>
<dbReference type="InterPro" id="IPR021858">
    <property type="entry name" value="Fun_TF"/>
</dbReference>
<evidence type="ECO:0000256" key="1">
    <source>
        <dbReference type="ARBA" id="ARBA00023242"/>
    </source>
</evidence>
<evidence type="ECO:0000313" key="5">
    <source>
        <dbReference type="Proteomes" id="UP000481288"/>
    </source>
</evidence>
<dbReference type="GO" id="GO:0008270">
    <property type="term" value="F:zinc ion binding"/>
    <property type="evidence" value="ECO:0007669"/>
    <property type="project" value="InterPro"/>
</dbReference>
<dbReference type="InterPro" id="IPR053178">
    <property type="entry name" value="Osmoadaptation_assoc"/>
</dbReference>
<dbReference type="GO" id="GO:0000981">
    <property type="term" value="F:DNA-binding transcription factor activity, RNA polymerase II-specific"/>
    <property type="evidence" value="ECO:0007669"/>
    <property type="project" value="InterPro"/>
</dbReference>
<gene>
    <name evidence="4" type="ORF">LCER1_G000761</name>
</gene>
<dbReference type="OrthoDB" id="3525185at2759"/>